<reference evidence="2 3" key="1">
    <citation type="submission" date="2014-02" db="EMBL/GenBank/DDBJ databases">
        <title>The small core and large imbalanced accessory genome model reveals a collaborative survival strategy of Sorangium cellulosum strains in nature.</title>
        <authorList>
            <person name="Han K."/>
            <person name="Peng R."/>
            <person name="Blom J."/>
            <person name="Li Y.-Z."/>
        </authorList>
    </citation>
    <scope>NUCLEOTIDE SEQUENCE [LARGE SCALE GENOMIC DNA]</scope>
    <source>
        <strain evidence="2 3">So0007-03</strain>
    </source>
</reference>
<feature type="compositionally biased region" description="Basic residues" evidence="1">
    <location>
        <begin position="103"/>
        <end position="112"/>
    </location>
</feature>
<comment type="caution">
    <text evidence="2">The sequence shown here is derived from an EMBL/GenBank/DDBJ whole genome shotgun (WGS) entry which is preliminary data.</text>
</comment>
<dbReference type="AlphaFoldDB" id="A0A150TS43"/>
<gene>
    <name evidence="2" type="ORF">BE21_29535</name>
</gene>
<protein>
    <submittedName>
        <fullName evidence="2">Uncharacterized protein</fullName>
    </submittedName>
</protein>
<evidence type="ECO:0000256" key="1">
    <source>
        <dbReference type="SAM" id="MobiDB-lite"/>
    </source>
</evidence>
<evidence type="ECO:0000313" key="3">
    <source>
        <dbReference type="Proteomes" id="UP000075502"/>
    </source>
</evidence>
<feature type="region of interest" description="Disordered" evidence="1">
    <location>
        <begin position="83"/>
        <end position="112"/>
    </location>
</feature>
<sequence>MARTSRNDWLDEGLDALRDGGEGALTIDGLEPILLASEIFCAPAIHSAAVSVAYGRLYLGARSEDERRPNLLVATLTGGRTSGASAGIGTARFHCPPPQAPRSRTRSRTVAP</sequence>
<evidence type="ECO:0000313" key="2">
    <source>
        <dbReference type="EMBL" id="KYG07397.1"/>
    </source>
</evidence>
<proteinExistence type="predicted"/>
<name>A0A150TS43_SORCE</name>
<dbReference type="EMBL" id="JEME01001350">
    <property type="protein sequence ID" value="KYG07397.1"/>
    <property type="molecule type" value="Genomic_DNA"/>
</dbReference>
<accession>A0A150TS43</accession>
<dbReference type="Proteomes" id="UP000075502">
    <property type="component" value="Unassembled WGS sequence"/>
</dbReference>
<organism evidence="2 3">
    <name type="scientific">Sorangium cellulosum</name>
    <name type="common">Polyangium cellulosum</name>
    <dbReference type="NCBI Taxonomy" id="56"/>
    <lineage>
        <taxon>Bacteria</taxon>
        <taxon>Pseudomonadati</taxon>
        <taxon>Myxococcota</taxon>
        <taxon>Polyangia</taxon>
        <taxon>Polyangiales</taxon>
        <taxon>Polyangiaceae</taxon>
        <taxon>Sorangium</taxon>
    </lineage>
</organism>